<accession>A0AAJ6CU39</accession>
<dbReference type="PANTHER" id="PTHR46638:SF1">
    <property type="entry name" value="CORRINOID ADENOSYLTRANSFERASE"/>
    <property type="match status" value="1"/>
</dbReference>
<keyword evidence="2" id="KW-0808">Transferase</keyword>
<evidence type="ECO:0000313" key="2">
    <source>
        <dbReference type="EMBL" id="WFG38255.1"/>
    </source>
</evidence>
<dbReference type="Pfam" id="PF02572">
    <property type="entry name" value="CobA_CobO_BtuR"/>
    <property type="match status" value="1"/>
</dbReference>
<dbReference type="SUPFAM" id="SSF52540">
    <property type="entry name" value="P-loop containing nucleoside triphosphate hydrolases"/>
    <property type="match status" value="1"/>
</dbReference>
<dbReference type="CDD" id="cd00561">
    <property type="entry name" value="CobA_ACA"/>
    <property type="match status" value="1"/>
</dbReference>
<dbReference type="NCBIfam" id="NF004637">
    <property type="entry name" value="PRK05986.1"/>
    <property type="match status" value="1"/>
</dbReference>
<dbReference type="InterPro" id="IPR027417">
    <property type="entry name" value="P-loop_NTPase"/>
</dbReference>
<evidence type="ECO:0000313" key="4">
    <source>
        <dbReference type="Proteomes" id="UP001321249"/>
    </source>
</evidence>
<dbReference type="AlphaFoldDB" id="A0AAJ6CU39"/>
<dbReference type="RefSeq" id="WP_342824598.1">
    <property type="nucleotide sequence ID" value="NZ_CP046146.1"/>
</dbReference>
<protein>
    <submittedName>
        <fullName evidence="2">Cob(I)yrinic acid a,c-diamide adenosyltransferase</fullName>
        <ecNumber evidence="2">2.5.1.17</ecNumber>
    </submittedName>
</protein>
<name>A0AAJ6CU39_9CHLR</name>
<dbReference type="EMBL" id="CP046147">
    <property type="protein sequence ID" value="WFG38255.1"/>
    <property type="molecule type" value="Genomic_DNA"/>
</dbReference>
<dbReference type="GO" id="GO:0009236">
    <property type="term" value="P:cobalamin biosynthetic process"/>
    <property type="evidence" value="ECO:0007669"/>
    <property type="project" value="InterPro"/>
</dbReference>
<evidence type="ECO:0000313" key="1">
    <source>
        <dbReference type="EMBL" id="MDG0866834.1"/>
    </source>
</evidence>
<gene>
    <name evidence="2" type="primary">cobO</name>
    <name evidence="1" type="ORF">GKO46_07060</name>
    <name evidence="2" type="ORF">GKO48_01065</name>
</gene>
<dbReference type="GO" id="GO:0005524">
    <property type="term" value="F:ATP binding"/>
    <property type="evidence" value="ECO:0007669"/>
    <property type="project" value="InterPro"/>
</dbReference>
<proteinExistence type="predicted"/>
<reference evidence="3 4" key="1">
    <citation type="submission" date="2019-11" db="EMBL/GenBank/DDBJ databases">
        <authorList>
            <person name="Cho J.-C."/>
        </authorList>
    </citation>
    <scope>NUCLEOTIDE SEQUENCE [LARGE SCALE GENOMIC DNA]</scope>
    <source>
        <strain evidence="2 3">JH1073</strain>
        <strain evidence="1 4">JH702</strain>
    </source>
</reference>
<reference evidence="2" key="2">
    <citation type="journal article" date="2023" name="Nat. Commun.">
        <title>Cultivation of marine bacteria of the SAR202 clade.</title>
        <authorList>
            <person name="Lim Y."/>
            <person name="Seo J.H."/>
            <person name="Giovannoni S.J."/>
            <person name="Kang I."/>
            <person name="Cho J.C."/>
        </authorList>
    </citation>
    <scope>NUCLEOTIDE SEQUENCE</scope>
    <source>
        <strain evidence="2">JH1073</strain>
    </source>
</reference>
<dbReference type="Gene3D" id="3.40.50.300">
    <property type="entry name" value="P-loop containing nucleotide triphosphate hydrolases"/>
    <property type="match status" value="1"/>
</dbReference>
<dbReference type="PIRSF" id="PIRSF015617">
    <property type="entry name" value="Adensltrnsf_CobA"/>
    <property type="match status" value="1"/>
</dbReference>
<keyword evidence="3" id="KW-1185">Reference proteome</keyword>
<dbReference type="EC" id="2.5.1.17" evidence="2"/>
<sequence>MPINPTGTPPTDFTPPPNLKRVRKGLVVINTGNGKGKTTAGFGMMLRAWGRGMNSMAVQFIKSEKSKYGEQMAAEKIGIEMIPAGRGFSWTSKDLTEDEALAQNGWRIAKEKITSGEYDVIMLDEITYPITWGWIDVEEVLEVIANKPEMLNLIITGRDAHEKLIEVADLVTEMNEIKHPYADQGIPAQKGVEF</sequence>
<dbReference type="EMBL" id="WMBE01000002">
    <property type="protein sequence ID" value="MDG0866834.1"/>
    <property type="molecule type" value="Genomic_DNA"/>
</dbReference>
<dbReference type="Proteomes" id="UP001219901">
    <property type="component" value="Chromosome"/>
</dbReference>
<dbReference type="NCBIfam" id="TIGR00708">
    <property type="entry name" value="cobA"/>
    <property type="match status" value="1"/>
</dbReference>
<organism evidence="2 3">
    <name type="scientific">Candidatus Lucifugimonas marina</name>
    <dbReference type="NCBI Taxonomy" id="3038979"/>
    <lineage>
        <taxon>Bacteria</taxon>
        <taxon>Bacillati</taxon>
        <taxon>Chloroflexota</taxon>
        <taxon>Dehalococcoidia</taxon>
        <taxon>SAR202 cluster</taxon>
        <taxon>Candidatus Lucifugimonadales</taxon>
        <taxon>Candidatus Lucifugimonadaceae</taxon>
        <taxon>Candidatus Lucifugimonas</taxon>
    </lineage>
</organism>
<dbReference type="GO" id="GO:0008817">
    <property type="term" value="F:corrinoid adenosyltransferase activity"/>
    <property type="evidence" value="ECO:0007669"/>
    <property type="project" value="UniProtKB-EC"/>
</dbReference>
<dbReference type="PANTHER" id="PTHR46638">
    <property type="entry name" value="CORRINOID ADENOSYLTRANSFERASE"/>
    <property type="match status" value="1"/>
</dbReference>
<evidence type="ECO:0000313" key="3">
    <source>
        <dbReference type="Proteomes" id="UP001219901"/>
    </source>
</evidence>
<dbReference type="InterPro" id="IPR003724">
    <property type="entry name" value="CblAdoTrfase_CobA"/>
</dbReference>
<dbReference type="Proteomes" id="UP001321249">
    <property type="component" value="Unassembled WGS sequence"/>
</dbReference>
<reference evidence="3" key="3">
    <citation type="submission" date="2023-06" db="EMBL/GenBank/DDBJ databases">
        <title>Pangenomics reveal diversification of enzyme families and niche specialization in globally abundant SAR202 bacteria.</title>
        <authorList>
            <person name="Saw J.H.W."/>
        </authorList>
    </citation>
    <scope>NUCLEOTIDE SEQUENCE [LARGE SCALE GENOMIC DNA]</scope>
    <source>
        <strain evidence="3">JH1073</strain>
    </source>
</reference>